<organism evidence="1 2">
    <name type="scientific">Phlebia brevispora</name>
    <dbReference type="NCBI Taxonomy" id="194682"/>
    <lineage>
        <taxon>Eukaryota</taxon>
        <taxon>Fungi</taxon>
        <taxon>Dikarya</taxon>
        <taxon>Basidiomycota</taxon>
        <taxon>Agaricomycotina</taxon>
        <taxon>Agaricomycetes</taxon>
        <taxon>Polyporales</taxon>
        <taxon>Meruliaceae</taxon>
        <taxon>Phlebia</taxon>
    </lineage>
</organism>
<dbReference type="EMBL" id="JANHOG010001055">
    <property type="protein sequence ID" value="KAJ3545482.1"/>
    <property type="molecule type" value="Genomic_DNA"/>
</dbReference>
<sequence length="334" mass="36531">MSTLTFNQRSANASSPYSDPAYIESLIIAFQLNLAANYTFYAVACLVCFEYLVTLKHEVQMLWKGMYRRTSVSWLFFANRYVLLLSVIISITPSSPQVQQRGSQCPLKHHQRDAIDNLCTVFRATCVRAPRSGSLPALRRRPGFSSVSYSLCEELVTLAGGIAHLCANTIVLGTTWLKAYRHHGASSRIGLSRTLFRYGLLYLIIMLLVDSTNIALSYLPTGFQTPISEIAYAMEPILISRFLIDLYLGSHSSAASAGTEMATTETNMDSLSVPAFEQRMVTPMGSALTSSWSVGDEEEAKYSEGGSRGRGVGYESGEPSGGLLDYNGAGSFAP</sequence>
<protein>
    <submittedName>
        <fullName evidence="1">Uncharacterized protein</fullName>
    </submittedName>
</protein>
<reference evidence="1" key="1">
    <citation type="submission" date="2022-07" db="EMBL/GenBank/DDBJ databases">
        <title>Genome Sequence of Phlebia brevispora.</title>
        <authorList>
            <person name="Buettner E."/>
        </authorList>
    </citation>
    <scope>NUCLEOTIDE SEQUENCE</scope>
    <source>
        <strain evidence="1">MPL23</strain>
    </source>
</reference>
<proteinExistence type="predicted"/>
<name>A0ACC1SS88_9APHY</name>
<evidence type="ECO:0000313" key="1">
    <source>
        <dbReference type="EMBL" id="KAJ3545482.1"/>
    </source>
</evidence>
<keyword evidence="2" id="KW-1185">Reference proteome</keyword>
<gene>
    <name evidence="1" type="ORF">NM688_g5621</name>
</gene>
<dbReference type="Proteomes" id="UP001148662">
    <property type="component" value="Unassembled WGS sequence"/>
</dbReference>
<comment type="caution">
    <text evidence="1">The sequence shown here is derived from an EMBL/GenBank/DDBJ whole genome shotgun (WGS) entry which is preliminary data.</text>
</comment>
<accession>A0ACC1SS88</accession>
<evidence type="ECO:0000313" key="2">
    <source>
        <dbReference type="Proteomes" id="UP001148662"/>
    </source>
</evidence>